<accession>A0AAW0FMB2</accession>
<comment type="caution">
    <text evidence="1">The sequence shown here is derived from an EMBL/GenBank/DDBJ whole genome shotgun (WGS) entry which is preliminary data.</text>
</comment>
<dbReference type="Proteomes" id="UP001385951">
    <property type="component" value="Unassembled WGS sequence"/>
</dbReference>
<sequence>MGYGGYYGQYRLSQFPPGEPVLIGDVFVIIGFSILTAASWKEISEGNEDDDVETASTLSFAISTDGN</sequence>
<evidence type="ECO:0000313" key="2">
    <source>
        <dbReference type="Proteomes" id="UP001385951"/>
    </source>
</evidence>
<proteinExistence type="predicted"/>
<name>A0AAW0FMB2_9APHY</name>
<reference evidence="1 2" key="1">
    <citation type="submission" date="2022-09" db="EMBL/GenBank/DDBJ databases">
        <authorList>
            <person name="Palmer J.M."/>
        </authorList>
    </citation>
    <scope>NUCLEOTIDE SEQUENCE [LARGE SCALE GENOMIC DNA]</scope>
    <source>
        <strain evidence="1 2">DSM 7382</strain>
    </source>
</reference>
<keyword evidence="2" id="KW-1185">Reference proteome</keyword>
<dbReference type="AlphaFoldDB" id="A0AAW0FMB2"/>
<dbReference type="EMBL" id="JASBNA010000042">
    <property type="protein sequence ID" value="KAK7681307.1"/>
    <property type="molecule type" value="Genomic_DNA"/>
</dbReference>
<protein>
    <submittedName>
        <fullName evidence="1">Uncharacterized protein</fullName>
    </submittedName>
</protein>
<evidence type="ECO:0000313" key="1">
    <source>
        <dbReference type="EMBL" id="KAK7681307.1"/>
    </source>
</evidence>
<organism evidence="1 2">
    <name type="scientific">Cerrena zonata</name>
    <dbReference type="NCBI Taxonomy" id="2478898"/>
    <lineage>
        <taxon>Eukaryota</taxon>
        <taxon>Fungi</taxon>
        <taxon>Dikarya</taxon>
        <taxon>Basidiomycota</taxon>
        <taxon>Agaricomycotina</taxon>
        <taxon>Agaricomycetes</taxon>
        <taxon>Polyporales</taxon>
        <taxon>Cerrenaceae</taxon>
        <taxon>Cerrena</taxon>
    </lineage>
</organism>
<gene>
    <name evidence="1" type="ORF">QCA50_015694</name>
</gene>